<evidence type="ECO:0000313" key="2">
    <source>
        <dbReference type="Proteomes" id="UP000277766"/>
    </source>
</evidence>
<dbReference type="Proteomes" id="UP000277766">
    <property type="component" value="Unassembled WGS sequence"/>
</dbReference>
<protein>
    <recommendedName>
        <fullName evidence="3">Tetratricopeptide repeat protein</fullName>
    </recommendedName>
</protein>
<keyword evidence="2" id="KW-1185">Reference proteome</keyword>
<dbReference type="EMBL" id="RXPE01000034">
    <property type="protein sequence ID" value="RTR25227.1"/>
    <property type="molecule type" value="Genomic_DNA"/>
</dbReference>
<sequence>MKPSLSAAADALHTAEQAWAAGKPQRARPQLEQALDLLTRLRPSQDRDALLARTHLGLHQLSEQAGQQGRSERHLRWGVSYARTAGDGAVRTYAQEMWNRWQSHSRQ</sequence>
<proteinExistence type="predicted"/>
<gene>
    <name evidence="1" type="ORF">EJ104_11820</name>
</gene>
<evidence type="ECO:0000313" key="1">
    <source>
        <dbReference type="EMBL" id="RTR25227.1"/>
    </source>
</evidence>
<comment type="caution">
    <text evidence="1">The sequence shown here is derived from an EMBL/GenBank/DDBJ whole genome shotgun (WGS) entry which is preliminary data.</text>
</comment>
<dbReference type="RefSeq" id="WP_126353071.1">
    <property type="nucleotide sequence ID" value="NZ_CP086380.1"/>
</dbReference>
<organism evidence="1 2">
    <name type="scientific">Deinococcus radiophilus</name>
    <dbReference type="NCBI Taxonomy" id="32062"/>
    <lineage>
        <taxon>Bacteria</taxon>
        <taxon>Thermotogati</taxon>
        <taxon>Deinococcota</taxon>
        <taxon>Deinococci</taxon>
        <taxon>Deinococcales</taxon>
        <taxon>Deinococcaceae</taxon>
        <taxon>Deinococcus</taxon>
    </lineage>
</organism>
<accession>A0A3S0K8R9</accession>
<reference evidence="1 2" key="1">
    <citation type="submission" date="2018-12" db="EMBL/GenBank/DDBJ databases">
        <title>Deinococcus radiophilus ATCC 27603 genome sequencing and assembly.</title>
        <authorList>
            <person name="Maclea K.S."/>
            <person name="Maynard C.R."/>
        </authorList>
    </citation>
    <scope>NUCLEOTIDE SEQUENCE [LARGE SCALE GENOMIC DNA]</scope>
    <source>
        <strain evidence="1 2">ATCC 27603</strain>
    </source>
</reference>
<name>A0A3S0K8R9_9DEIO</name>
<dbReference type="OrthoDB" id="69507at2"/>
<evidence type="ECO:0008006" key="3">
    <source>
        <dbReference type="Google" id="ProtNLM"/>
    </source>
</evidence>
<dbReference type="AlphaFoldDB" id="A0A3S0K8R9"/>